<gene>
    <name evidence="2" type="ORF">A4X20_03270</name>
</gene>
<sequence>MTERHLVVGAGPVGRHVATLLAARGDYVTIGSRSGRGPEVAGANYIALDATDAEALTRAAEGTGAIFHTANPGPYRLWEKHWPPMSYALLTATERTGAVYAMAGNLYPLGPVNGPLTEDMGDGATDHKGRLRAHIWADALDAHRAGRLRAFEVRGSDYIGGNSIAGHIGQALPRALKGKAVWMVGRVDTPHTFTDVHDVARLLVAVYDAPDAYGRTWHVPSNPAKTQKEMIDDLLSLAGRPQVPVHGLSPVVLRTLGVFSREMKEISQMSYQMMAPYILDSSAAEKRFALGPTAWEETLYRTLQAAGWSRTG</sequence>
<dbReference type="AlphaFoldDB" id="A0A178M1J5"/>
<dbReference type="Pfam" id="PF01370">
    <property type="entry name" value="Epimerase"/>
    <property type="match status" value="1"/>
</dbReference>
<feature type="domain" description="NAD-dependent epimerase/dehydratase" evidence="1">
    <location>
        <begin position="6"/>
        <end position="212"/>
    </location>
</feature>
<accession>A0A178M1J5</accession>
<protein>
    <submittedName>
        <fullName evidence="2">Epimerase</fullName>
    </submittedName>
</protein>
<evidence type="ECO:0000313" key="3">
    <source>
        <dbReference type="Proteomes" id="UP000078396"/>
    </source>
</evidence>
<dbReference type="InterPro" id="IPR001509">
    <property type="entry name" value="Epimerase_deHydtase"/>
</dbReference>
<dbReference type="RefSeq" id="WP_064280072.1">
    <property type="nucleotide sequence ID" value="NZ_LWCS01000002.1"/>
</dbReference>
<dbReference type="SUPFAM" id="SSF51735">
    <property type="entry name" value="NAD(P)-binding Rossmann-fold domains"/>
    <property type="match status" value="1"/>
</dbReference>
<reference evidence="2 3" key="1">
    <citation type="submission" date="2016-04" db="EMBL/GenBank/DDBJ databases">
        <title>Draft Genome Sequences of Staphylococcus capitis Strain H36, S. capitis Strain H65, S. cohnii Strain H62, S. hominis Strain H69, Mycobacterium iranicum Strain H39, Plantibacter sp. Strain H53, Pseudomonas oryzihabitans Strain H72, and Microbacterium sp. Strain H83, isolated from residential settings.</title>
        <authorList>
            <person name="Lymperopoulou D."/>
            <person name="Adams R.I."/>
            <person name="Lindow S."/>
            <person name="Coil D.A."/>
            <person name="Jospin G."/>
            <person name="Eisen J.A."/>
        </authorList>
    </citation>
    <scope>NUCLEOTIDE SEQUENCE [LARGE SCALE GENOMIC DNA]</scope>
    <source>
        <strain evidence="2 3">H39</strain>
    </source>
</reference>
<comment type="caution">
    <text evidence="2">The sequence shown here is derived from an EMBL/GenBank/DDBJ whole genome shotgun (WGS) entry which is preliminary data.</text>
</comment>
<organism evidence="2 3">
    <name type="scientific">Mycolicibacterium iranicum</name>
    <name type="common">Mycobacterium iranicum</name>
    <dbReference type="NCBI Taxonomy" id="912594"/>
    <lineage>
        <taxon>Bacteria</taxon>
        <taxon>Bacillati</taxon>
        <taxon>Actinomycetota</taxon>
        <taxon>Actinomycetes</taxon>
        <taxon>Mycobacteriales</taxon>
        <taxon>Mycobacteriaceae</taxon>
        <taxon>Mycolicibacterium</taxon>
    </lineage>
</organism>
<dbReference type="EMBL" id="LWCS01000002">
    <property type="protein sequence ID" value="OAN41870.1"/>
    <property type="molecule type" value="Genomic_DNA"/>
</dbReference>
<name>A0A178M1J5_MYCIR</name>
<evidence type="ECO:0000259" key="1">
    <source>
        <dbReference type="Pfam" id="PF01370"/>
    </source>
</evidence>
<dbReference type="InterPro" id="IPR036291">
    <property type="entry name" value="NAD(P)-bd_dom_sf"/>
</dbReference>
<proteinExistence type="predicted"/>
<dbReference type="OrthoDB" id="8205493at2"/>
<dbReference type="Gene3D" id="3.40.50.720">
    <property type="entry name" value="NAD(P)-binding Rossmann-like Domain"/>
    <property type="match status" value="1"/>
</dbReference>
<evidence type="ECO:0000313" key="2">
    <source>
        <dbReference type="EMBL" id="OAN41870.1"/>
    </source>
</evidence>
<dbReference type="Proteomes" id="UP000078396">
    <property type="component" value="Unassembled WGS sequence"/>
</dbReference>